<reference evidence="3" key="1">
    <citation type="journal article" date="2020" name="Nat. Commun.">
        <title>Genome sequence of the cluster root forming white lupin.</title>
        <authorList>
            <person name="Hufnagel B."/>
            <person name="Marques A."/>
            <person name="Soriano A."/>
            <person name="Marques L."/>
            <person name="Divol F."/>
            <person name="Doumas P."/>
            <person name="Sallet E."/>
            <person name="Mancinotti D."/>
            <person name="Carrere S."/>
            <person name="Marande W."/>
            <person name="Arribat S."/>
            <person name="Keller J."/>
            <person name="Huneau C."/>
            <person name="Blein T."/>
            <person name="Aime D."/>
            <person name="Laguerre M."/>
            <person name="Taylor J."/>
            <person name="Schubert V."/>
            <person name="Nelson M."/>
            <person name="Geu-Flores F."/>
            <person name="Crespi M."/>
            <person name="Gallardo-Guerrero K."/>
            <person name="Delaux P.-M."/>
            <person name="Salse J."/>
            <person name="Berges H."/>
            <person name="Guyot R."/>
            <person name="Gouzy J."/>
            <person name="Peret B."/>
        </authorList>
    </citation>
    <scope>NUCLEOTIDE SEQUENCE [LARGE SCALE GENOMIC DNA]</scope>
    <source>
        <strain evidence="3">cv. Amiga</strain>
    </source>
</reference>
<dbReference type="Proteomes" id="UP000447434">
    <property type="component" value="Chromosome 18"/>
</dbReference>
<dbReference type="Pfam" id="PF14365">
    <property type="entry name" value="Neprosin_AP"/>
    <property type="match status" value="1"/>
</dbReference>
<proteinExistence type="predicted"/>
<name>A0A6A4P3K6_LUPAL</name>
<dbReference type="PROSITE" id="PS52045">
    <property type="entry name" value="NEPROSIN_PEP_CD"/>
    <property type="match status" value="1"/>
</dbReference>
<sequence>MTGPSIHMSMFFVVLLFFVTSNLSRAIENQTNELDKLSRIKAQLEKINKPAVKTINSPDGDIIDCVLFHDQPAFDLTELKDQKTLELPEWPMGFNNNEDTTIGEESIQLWSASGEECPEGTVPILRTTEQHLLRLRESNITRFGQKDAVKSGHEHAIAYLRGEQYYGARTDINVWAPKTTPSEFSLAQVWVLSGTFEENDLNSVEAGWQVNNIMYENKNPRLFTYWTRDAYQSTGCYNTLCSGFVQTNKRIAVGAAIAPISSYNGKQFDINLMIWKDIRTKNWWLSVGSGIIIGYWPSSLFTRLKDSADMMQFGGEVENFSQNGHTTTYMGSGHFAERGFRKAAYFRNLYFVNSINQLFPIRASSLKKYADNRNCYDINIYLGKNYGTHFFYGGPGKNPRCL</sequence>
<evidence type="ECO:0000259" key="1">
    <source>
        <dbReference type="PROSITE" id="PS52045"/>
    </source>
</evidence>
<dbReference type="PANTHER" id="PTHR31589:SF98">
    <property type="entry name" value="LIGASE, PUTATIVE (DUF239)-RELATED"/>
    <property type="match status" value="1"/>
</dbReference>
<comment type="caution">
    <text evidence="2">The sequence shown here is derived from an EMBL/GenBank/DDBJ whole genome shotgun (WGS) entry which is preliminary data.</text>
</comment>
<dbReference type="EMBL" id="WOCE01000018">
    <property type="protein sequence ID" value="KAE9593538.1"/>
    <property type="molecule type" value="Genomic_DNA"/>
</dbReference>
<gene>
    <name evidence="2" type="ORF">Lalb_Chr18g0044141</name>
</gene>
<keyword evidence="3" id="KW-1185">Reference proteome</keyword>
<evidence type="ECO:0000313" key="3">
    <source>
        <dbReference type="Proteomes" id="UP000447434"/>
    </source>
</evidence>
<evidence type="ECO:0000313" key="2">
    <source>
        <dbReference type="EMBL" id="KAE9593538.1"/>
    </source>
</evidence>
<dbReference type="AlphaFoldDB" id="A0A6A4P3K6"/>
<dbReference type="PANTHER" id="PTHR31589">
    <property type="entry name" value="PROTEIN, PUTATIVE (DUF239)-RELATED-RELATED"/>
    <property type="match status" value="1"/>
</dbReference>
<feature type="domain" description="Neprosin PEP catalytic" evidence="1">
    <location>
        <begin position="147"/>
        <end position="402"/>
    </location>
</feature>
<protein>
    <submittedName>
        <fullName evidence="2">Putative neprosin</fullName>
    </submittedName>
</protein>
<dbReference type="InterPro" id="IPR053168">
    <property type="entry name" value="Glutamic_endopeptidase"/>
</dbReference>
<organism evidence="2 3">
    <name type="scientific">Lupinus albus</name>
    <name type="common">White lupine</name>
    <name type="synonym">Lupinus termis</name>
    <dbReference type="NCBI Taxonomy" id="3870"/>
    <lineage>
        <taxon>Eukaryota</taxon>
        <taxon>Viridiplantae</taxon>
        <taxon>Streptophyta</taxon>
        <taxon>Embryophyta</taxon>
        <taxon>Tracheophyta</taxon>
        <taxon>Spermatophyta</taxon>
        <taxon>Magnoliopsida</taxon>
        <taxon>eudicotyledons</taxon>
        <taxon>Gunneridae</taxon>
        <taxon>Pentapetalae</taxon>
        <taxon>rosids</taxon>
        <taxon>fabids</taxon>
        <taxon>Fabales</taxon>
        <taxon>Fabaceae</taxon>
        <taxon>Papilionoideae</taxon>
        <taxon>50 kb inversion clade</taxon>
        <taxon>genistoids sensu lato</taxon>
        <taxon>core genistoids</taxon>
        <taxon>Genisteae</taxon>
        <taxon>Lupinus</taxon>
    </lineage>
</organism>
<dbReference type="Pfam" id="PF03080">
    <property type="entry name" value="Neprosin"/>
    <property type="match status" value="1"/>
</dbReference>
<accession>A0A6A4P3K6</accession>
<dbReference type="OrthoDB" id="1858978at2759"/>
<dbReference type="InterPro" id="IPR025521">
    <property type="entry name" value="Neprosin_propep"/>
</dbReference>
<dbReference type="InterPro" id="IPR004314">
    <property type="entry name" value="Neprosin"/>
</dbReference>
<dbReference type="Gene3D" id="3.90.1320.10">
    <property type="entry name" value="Outer-capsid protein sigma 3, large lobe"/>
    <property type="match status" value="1"/>
</dbReference>